<dbReference type="GeneID" id="38124379"/>
<dbReference type="EMBL" id="NKHU02000167">
    <property type="protein sequence ID" value="RHZ50063.1"/>
    <property type="molecule type" value="Genomic_DNA"/>
</dbReference>
<dbReference type="AlphaFoldDB" id="A0A397GLZ5"/>
<protein>
    <submittedName>
        <fullName evidence="1">Uncharacterized protein</fullName>
    </submittedName>
</protein>
<accession>A0A397GLZ5</accession>
<proteinExistence type="predicted"/>
<organism evidence="1 2">
    <name type="scientific">Aspergillus thermomutatus</name>
    <name type="common">Neosartorya pseudofischeri</name>
    <dbReference type="NCBI Taxonomy" id="41047"/>
    <lineage>
        <taxon>Eukaryota</taxon>
        <taxon>Fungi</taxon>
        <taxon>Dikarya</taxon>
        <taxon>Ascomycota</taxon>
        <taxon>Pezizomycotina</taxon>
        <taxon>Eurotiomycetes</taxon>
        <taxon>Eurotiomycetidae</taxon>
        <taxon>Eurotiales</taxon>
        <taxon>Aspergillaceae</taxon>
        <taxon>Aspergillus</taxon>
        <taxon>Aspergillus subgen. Fumigati</taxon>
    </lineage>
</organism>
<dbReference type="VEuPathDB" id="FungiDB:CDV56_102405"/>
<comment type="caution">
    <text evidence="1">The sequence shown here is derived from an EMBL/GenBank/DDBJ whole genome shotgun (WGS) entry which is preliminary data.</text>
</comment>
<name>A0A397GLZ5_ASPTH</name>
<sequence length="295" mass="33266">MLGVLRPGGTICLKYAGYDHFVATVSHHYDLLQRRETTQQYLEFSGVTSSQFETLSSDRTRPCKFIRLGYHYPSQVLLVKIMPGWDHEEIAGLFRMMIDEQLFSMQLSREFIVMQSPINRLGDWAKEPDICWAPRATSSSLTCVVEVGTSESASQLAIDARGWLETPGATVRAVLTISLDFNDLITIEVWELGNRASAIGTRNMPSSASRIWSIQISRAPGATVPTISGYLRDPITQAATPTDEIRLDFDMFVGRQAAGIKEGDVILTKDLLVEFAKDFWELRRQRQLLENLRMN</sequence>
<gene>
    <name evidence="1" type="ORF">CDV56_102405</name>
</gene>
<dbReference type="OrthoDB" id="76567at2759"/>
<dbReference type="RefSeq" id="XP_026612592.1">
    <property type="nucleotide sequence ID" value="XM_026756024.1"/>
</dbReference>
<dbReference type="Proteomes" id="UP000215305">
    <property type="component" value="Unassembled WGS sequence"/>
</dbReference>
<reference evidence="1" key="1">
    <citation type="submission" date="2018-08" db="EMBL/GenBank/DDBJ databases">
        <title>Draft genome sequence of azole-resistant Aspergillus thermomutatus (Neosartorya pseudofischeri) strain HMR AF 39, isolated from a human nasal aspirate.</title>
        <authorList>
            <person name="Parent-Michaud M."/>
            <person name="Dufresne P.J."/>
            <person name="Fournier E."/>
            <person name="Martineau C."/>
            <person name="Moreira S."/>
            <person name="Perkins V."/>
            <person name="De Repentigny L."/>
            <person name="Dufresne S.F."/>
        </authorList>
    </citation>
    <scope>NUCLEOTIDE SEQUENCE [LARGE SCALE GENOMIC DNA]</scope>
    <source>
        <strain evidence="1">HMR AF 39</strain>
    </source>
</reference>
<keyword evidence="2" id="KW-1185">Reference proteome</keyword>
<evidence type="ECO:0000313" key="2">
    <source>
        <dbReference type="Proteomes" id="UP000215305"/>
    </source>
</evidence>
<evidence type="ECO:0000313" key="1">
    <source>
        <dbReference type="EMBL" id="RHZ50063.1"/>
    </source>
</evidence>